<feature type="compositionally biased region" description="Pro residues" evidence="2">
    <location>
        <begin position="541"/>
        <end position="554"/>
    </location>
</feature>
<feature type="region of interest" description="Disordered" evidence="2">
    <location>
        <begin position="172"/>
        <end position="192"/>
    </location>
</feature>
<name>A0A2A3E4F6_APICC</name>
<dbReference type="Proteomes" id="UP000242457">
    <property type="component" value="Unassembled WGS sequence"/>
</dbReference>
<feature type="domain" description="Glucose-methanol-choline oxidoreductase N-terminal" evidence="3">
    <location>
        <begin position="1293"/>
        <end position="1307"/>
    </location>
</feature>
<dbReference type="GO" id="GO:0016614">
    <property type="term" value="F:oxidoreductase activity, acting on CH-OH group of donors"/>
    <property type="evidence" value="ECO:0007669"/>
    <property type="project" value="InterPro"/>
</dbReference>
<dbReference type="Pfam" id="PF00732">
    <property type="entry name" value="GMC_oxred_N"/>
    <property type="match status" value="2"/>
</dbReference>
<evidence type="ECO:0000256" key="1">
    <source>
        <dbReference type="ARBA" id="ARBA00010790"/>
    </source>
</evidence>
<dbReference type="InterPro" id="IPR007867">
    <property type="entry name" value="GMC_OxRtase_C"/>
</dbReference>
<reference evidence="4 5" key="1">
    <citation type="submission" date="2014-07" db="EMBL/GenBank/DDBJ databases">
        <title>Genomic and transcriptomic analysis on Apis cerana provide comprehensive insights into honey bee biology.</title>
        <authorList>
            <person name="Diao Q."/>
            <person name="Sun L."/>
            <person name="Zheng H."/>
            <person name="Zheng H."/>
            <person name="Xu S."/>
            <person name="Wang S."/>
            <person name="Zeng Z."/>
            <person name="Hu F."/>
            <person name="Su S."/>
            <person name="Wu J."/>
        </authorList>
    </citation>
    <scope>NUCLEOTIDE SEQUENCE [LARGE SCALE GENOMIC DNA]</scope>
    <source>
        <tissue evidence="4">Pupae without intestine</tissue>
    </source>
</reference>
<evidence type="ECO:0000259" key="3">
    <source>
        <dbReference type="PROSITE" id="PS00624"/>
    </source>
</evidence>
<dbReference type="InterPro" id="IPR012132">
    <property type="entry name" value="GMC_OxRdtase"/>
</dbReference>
<keyword evidence="5" id="KW-1185">Reference proteome</keyword>
<organism evidence="4 5">
    <name type="scientific">Apis cerana cerana</name>
    <name type="common">Oriental honeybee</name>
    <dbReference type="NCBI Taxonomy" id="94128"/>
    <lineage>
        <taxon>Eukaryota</taxon>
        <taxon>Metazoa</taxon>
        <taxon>Ecdysozoa</taxon>
        <taxon>Arthropoda</taxon>
        <taxon>Hexapoda</taxon>
        <taxon>Insecta</taxon>
        <taxon>Pterygota</taxon>
        <taxon>Neoptera</taxon>
        <taxon>Endopterygota</taxon>
        <taxon>Hymenoptera</taxon>
        <taxon>Apocrita</taxon>
        <taxon>Aculeata</taxon>
        <taxon>Apoidea</taxon>
        <taxon>Anthophila</taxon>
        <taxon>Apidae</taxon>
        <taxon>Apis</taxon>
    </lineage>
</organism>
<evidence type="ECO:0000313" key="5">
    <source>
        <dbReference type="Proteomes" id="UP000242457"/>
    </source>
</evidence>
<gene>
    <name evidence="4" type="ORF">APICC_07082</name>
</gene>
<feature type="region of interest" description="Disordered" evidence="2">
    <location>
        <begin position="451"/>
        <end position="500"/>
    </location>
</feature>
<dbReference type="InterPro" id="IPR036188">
    <property type="entry name" value="FAD/NAD-bd_sf"/>
</dbReference>
<feature type="compositionally biased region" description="Low complexity" evidence="2">
    <location>
        <begin position="481"/>
        <end position="497"/>
    </location>
</feature>
<accession>A0A2A3E4F6</accession>
<dbReference type="PANTHER" id="PTHR11552">
    <property type="entry name" value="GLUCOSE-METHANOL-CHOLINE GMC OXIDOREDUCTASE"/>
    <property type="match status" value="1"/>
</dbReference>
<sequence>MMIGGFKCPVAALPFGALKSDWARLLLLQRAQPKDSILSKKLGRLFRILVIAYFQIEERYDIIQSGILSRLVIIKPNFKRCTDISGITISNSNQKSIVKNTKGEGTTRSVFTTKISTMKSDDLEERDSKKISDRSDFPVSYDYVAKFNLERIENVNSLEIFDVKTTSEQSRVYSNKISTNSSESFNQSPSNRQTNDVFQVFEKIPWNFSNKLEKPPIYKKLRKPSLDNDFWKYIVISRNVSLTTPSEPKIISEIKNADNKSKGSSTKDDEQHRIRNESNIAYLIIKLFESHFNWTLLLHFPYHITFAHWIRWYDDWTFADSYRRPYQGPVHKFTVPVTDIYEKQSEPYLLNSIILPVVEWISEEEEEEEEEGRSIINRNSFEVPALKRSFKSAKVFDKKLLRKRSIQEFSQNLKSELISNRVASLQSDQIQVDKEVQSGRVHRDELYLERVDRTEEPASKTHGSGNRQIRGGGGRRDRGYQGKCLTPSSPSSLMTPSPKRHEWKPDLANSIFHPCLSGSLFAINRLLIASPSRHSPATTTPWPPPRGTTPPCPPPPITAPPVMGMLCKLASVLLDGNLSSVGLPVNLWQSSSMLGVGPGVTQFLIPIGFITSVEGEAKRNPSVISKLSGGAPLSADKKVRDEIKADGDIEKLTKFIGNNVRSWEDKEGKFTIGDDGKKYTSSIWERKQGPCSEERKRRRLASLGSRETQYQWNKQGLANKSGSAAFRGNEEIKMTHGAVSTVLWLRTANETVPLLRNTRGKDRPNDYGIIRMLRTALFTRRRECKGEGDDDDDDDDSAKWSMCLSAYHGNAEEEEEEKKNNKLKKRKRIIPSTYSTYPPESLFATMRCVRAKGKEILDIAALLAFPETFGMGGVTVRRQEEVSKVVIRAINEGGTHVYSGTPASSLNQNTMLINLLLWEAVIDVEKNRDFPLNGIIGETIESTSPFEHNMVDISEESRESQDQQTMSYNLSISPICPDPNLGPSLAQVCPGPQFFTFMSLLNTFVLAKEEVSLLCERFEPVEPAEYYYDFIVVGGGTAGSVVASRLSEQREWKVLLLEAGPDEPPGTDVPSMVAMFLGSDIDWGYRTTNEKNACLSSGGSCFWPRGKNLGGTSSHNGMMYTRGHPKDYDDWAAMGNDGWSWQDVLPYFMCSENNTEIDRVGRKYHSTGGLLNVERFSWRPDISNDILAAAAELGYPIPEELNGDQSTGFTVAQTMSKDGVRRSAATAFLRPFRDRRNLQVVTNATVTKILLKEKKAVGVQYYKEIFENETFADPQNGELRVARASREIIVSGGAVNSPQILLLSGIGPREHLEAVNVSVVHDLPGVGENLHNHVSFTLSFSIDRPNEFDLNWPSVVEYVAFAKGPIASTGSLRLASNDPFAKPVIHANYLSDPLDEAVLLHGIRIALSLSNATSLAKYNVTLANPRLQACSQHPYASDEYWRCAMRQDTGPENHQAGSCKMGPATDPAAVVDSRLRVHGIAGLRVADTSIMPRANLLDSMYSDAVSSLQCTTPFLGGPQLTDVCSASNGQLFLALLNLFVATSPVIGEPCQRIHSSRTPDLSYDFIVVGGGDLDWKYYTTNESHACMSTGGSCYWPRGKNLGGTTVHHGMAYHRGHPKDYEKWVEQGAFGWSWDEVNA</sequence>
<dbReference type="SUPFAM" id="SSF51905">
    <property type="entry name" value="FAD/NAD(P)-binding domain"/>
    <property type="match status" value="2"/>
</dbReference>
<dbReference type="EMBL" id="KZ288379">
    <property type="protein sequence ID" value="PBC26580.1"/>
    <property type="molecule type" value="Genomic_DNA"/>
</dbReference>
<dbReference type="STRING" id="94128.A0A2A3E4F6"/>
<dbReference type="Gene3D" id="3.30.560.10">
    <property type="entry name" value="Glucose Oxidase, domain 3"/>
    <property type="match status" value="3"/>
</dbReference>
<dbReference type="OrthoDB" id="269227at2759"/>
<protein>
    <submittedName>
        <fullName evidence="4">Glucose dehydrogenase [acceptor]</fullName>
    </submittedName>
</protein>
<evidence type="ECO:0000256" key="2">
    <source>
        <dbReference type="SAM" id="MobiDB-lite"/>
    </source>
</evidence>
<comment type="similarity">
    <text evidence="1">Belongs to the GMC oxidoreductase family.</text>
</comment>
<dbReference type="SUPFAM" id="SSF54373">
    <property type="entry name" value="FAD-linked reductases, C-terminal domain"/>
    <property type="match status" value="1"/>
</dbReference>
<feature type="region of interest" description="Disordered" evidence="2">
    <location>
        <begin position="532"/>
        <end position="554"/>
    </location>
</feature>
<dbReference type="Gene3D" id="3.50.50.60">
    <property type="entry name" value="FAD/NAD(P)-binding domain"/>
    <property type="match status" value="3"/>
</dbReference>
<dbReference type="PANTHER" id="PTHR11552:SF217">
    <property type="entry name" value="GLUCOSE DEHYDROGENASE [FAD, QUINONE]"/>
    <property type="match status" value="1"/>
</dbReference>
<dbReference type="GO" id="GO:0050660">
    <property type="term" value="F:flavin adenine dinucleotide binding"/>
    <property type="evidence" value="ECO:0007669"/>
    <property type="project" value="InterPro"/>
</dbReference>
<proteinExistence type="inferred from homology"/>
<evidence type="ECO:0000313" key="4">
    <source>
        <dbReference type="EMBL" id="PBC26580.1"/>
    </source>
</evidence>
<dbReference type="PROSITE" id="PS00624">
    <property type="entry name" value="GMC_OXRED_2"/>
    <property type="match status" value="1"/>
</dbReference>
<dbReference type="InterPro" id="IPR000172">
    <property type="entry name" value="GMC_OxRdtase_N"/>
</dbReference>
<dbReference type="Pfam" id="PF05199">
    <property type="entry name" value="GMC_oxred_C"/>
    <property type="match status" value="1"/>
</dbReference>